<dbReference type="Pfam" id="PF00400">
    <property type="entry name" value="WD40"/>
    <property type="match status" value="7"/>
</dbReference>
<proteinExistence type="predicted"/>
<dbReference type="FunFam" id="2.130.10.10:FF:001009">
    <property type="entry name" value="Small nucleolar ribonucleoprotein complex subunit, putative"/>
    <property type="match status" value="1"/>
</dbReference>
<keyword evidence="2 6" id="KW-0853">WD repeat</keyword>
<dbReference type="PROSITE" id="PS50294">
    <property type="entry name" value="WD_REPEATS_REGION"/>
    <property type="match status" value="4"/>
</dbReference>
<dbReference type="GO" id="GO:0034511">
    <property type="term" value="F:U3 snoRNA binding"/>
    <property type="evidence" value="ECO:0007669"/>
    <property type="project" value="TreeGrafter"/>
</dbReference>
<dbReference type="InterPro" id="IPR001680">
    <property type="entry name" value="WD40_rpt"/>
</dbReference>
<dbReference type="InterPro" id="IPR019775">
    <property type="entry name" value="WD40_repeat_CS"/>
</dbReference>
<feature type="repeat" description="WD" evidence="6">
    <location>
        <begin position="198"/>
        <end position="221"/>
    </location>
</feature>
<dbReference type="PANTHER" id="PTHR19854:SF15">
    <property type="entry name" value="TRANSDUCIN BETA-LIKE PROTEIN 3"/>
    <property type="match status" value="1"/>
</dbReference>
<evidence type="ECO:0000256" key="5">
    <source>
        <dbReference type="ARBA" id="ARBA00037338"/>
    </source>
</evidence>
<dbReference type="PROSITE" id="PS00678">
    <property type="entry name" value="WD_REPEATS_1"/>
    <property type="match status" value="2"/>
</dbReference>
<dbReference type="PROSITE" id="PS50082">
    <property type="entry name" value="WD_REPEATS_2"/>
    <property type="match status" value="6"/>
</dbReference>
<evidence type="ECO:0000256" key="2">
    <source>
        <dbReference type="ARBA" id="ARBA00022574"/>
    </source>
</evidence>
<keyword evidence="4" id="KW-0539">Nucleus</keyword>
<dbReference type="GeneID" id="34590247"/>
<feature type="repeat" description="WD" evidence="6">
    <location>
        <begin position="537"/>
        <end position="578"/>
    </location>
</feature>
<dbReference type="GO" id="GO:0000472">
    <property type="term" value="P:endonucleolytic cleavage to generate mature 5'-end of SSU-rRNA from (SSU-rRNA, 5.8S rRNA, LSU-rRNA)"/>
    <property type="evidence" value="ECO:0007669"/>
    <property type="project" value="TreeGrafter"/>
</dbReference>
<gene>
    <name evidence="9" type="ORF">AYO20_06834</name>
</gene>
<dbReference type="Pfam" id="PF08625">
    <property type="entry name" value="Utp13"/>
    <property type="match status" value="1"/>
</dbReference>
<reference evidence="9 10" key="1">
    <citation type="submission" date="2016-03" db="EMBL/GenBank/DDBJ databases">
        <title>The draft genome sequence of Fonsecaea nubica causative agent of cutaneous subcutaneous infection in human host.</title>
        <authorList>
            <person name="Costa F."/>
            <person name="Sybren D.H."/>
            <person name="Raittz R.T."/>
            <person name="Weiss V.A."/>
            <person name="Leao A.C."/>
            <person name="Gomes R."/>
            <person name="De Souza E.M."/>
            <person name="Pedrosa F.O."/>
            <person name="Steffens M.B."/>
            <person name="Bombassaro A."/>
            <person name="Tadra-Sfeir M.Z."/>
            <person name="Moreno L.F."/>
            <person name="Najafzadeh M.J."/>
            <person name="Felipe M.S."/>
            <person name="Teixeira M."/>
            <person name="Sun J."/>
            <person name="Xi L."/>
            <person name="Castro M.A."/>
            <person name="Vicente V.A."/>
        </authorList>
    </citation>
    <scope>NUCLEOTIDE SEQUENCE [LARGE SCALE GENOMIC DNA]</scope>
    <source>
        <strain evidence="9 10">CBS 269.64</strain>
    </source>
</reference>
<feature type="region of interest" description="Disordered" evidence="7">
    <location>
        <begin position="167"/>
        <end position="189"/>
    </location>
</feature>
<feature type="repeat" description="WD" evidence="6">
    <location>
        <begin position="107"/>
        <end position="148"/>
    </location>
</feature>
<evidence type="ECO:0000256" key="1">
    <source>
        <dbReference type="ARBA" id="ARBA00004604"/>
    </source>
</evidence>
<evidence type="ECO:0000313" key="9">
    <source>
        <dbReference type="EMBL" id="OAL33823.1"/>
    </source>
</evidence>
<dbReference type="InterPro" id="IPR015943">
    <property type="entry name" value="WD40/YVTN_repeat-like_dom_sf"/>
</dbReference>
<dbReference type="GO" id="GO:0030686">
    <property type="term" value="C:90S preribosome"/>
    <property type="evidence" value="ECO:0007669"/>
    <property type="project" value="TreeGrafter"/>
</dbReference>
<comment type="function">
    <text evidence="5">Component of the ASTRA complex involved in chromatin remodeling.</text>
</comment>
<dbReference type="InterPro" id="IPR013934">
    <property type="entry name" value="Utp13_C"/>
</dbReference>
<dbReference type="GO" id="GO:0032040">
    <property type="term" value="C:small-subunit processome"/>
    <property type="evidence" value="ECO:0007669"/>
    <property type="project" value="InterPro"/>
</dbReference>
<feature type="compositionally biased region" description="Basic and acidic residues" evidence="7">
    <location>
        <begin position="824"/>
        <end position="834"/>
    </location>
</feature>
<organism evidence="9 10">
    <name type="scientific">Fonsecaea nubica</name>
    <dbReference type="NCBI Taxonomy" id="856822"/>
    <lineage>
        <taxon>Eukaryota</taxon>
        <taxon>Fungi</taxon>
        <taxon>Dikarya</taxon>
        <taxon>Ascomycota</taxon>
        <taxon>Pezizomycotina</taxon>
        <taxon>Eurotiomycetes</taxon>
        <taxon>Chaetothyriomycetidae</taxon>
        <taxon>Chaetothyriales</taxon>
        <taxon>Herpotrichiellaceae</taxon>
        <taxon>Fonsecaea</taxon>
    </lineage>
</organism>
<evidence type="ECO:0000313" key="10">
    <source>
        <dbReference type="Proteomes" id="UP000185904"/>
    </source>
</evidence>
<dbReference type="AlphaFoldDB" id="A0A178CXP2"/>
<accession>A0A178CXP2</accession>
<sequence length="1000" mass="109256">MATKIHHKTTFEAAKTIEPILTGGDVSHDASGSYIATCVDEDVLIVNVQTGKVLCRIEGDGEAVTSLCLAPDLSHLVIASRSLSLRIFSLKPVEGSESITAEITRTLKPHTTPVVSSAIDATGSLLATGGAEGTVKVWDLRGGYVSHTFHGHGGVVSALHFFQSQSANSSESHTSRKRKSRGEAQMEVDDPTPARTIYLASGGEDGKIRIWNLSTRKSSATLDSHVSVVRSLKYSKEQQLLLSASRDRTIILWDSRTWKQQRVIPALEVLETAGFLLDGRFCYAGGEYGAVRIWNITTGRELTTKPKPGLENDAITAIIPMIEDNTILSIHQDQTMKLQSISALRSLQTSETLESLPVIRTISGNYDEVIDMACVGPDRTLLALATNTESLRLISIQDNGQSTNSNTPEGVEPFGNDVALLEGHEDIIICLDVDWSGHWVATGAKDNTARLWRLDPASSSYECFAVFAGHAESLGAIALPRSPPTDGPSLRSPSTHPPAFLLTGSQDKTIKKWDTAKLKYDESATEPHTGTKALFTRVAHEKDINAMDVSPIAPLFASASQDRTIKVWSLEDGSVTAILRGHKRGVWSVRFSPAGTPPLSLPDGGSSGARGLLVSGSGDRTVKVWSLSTYTCLQTFEGHSNSVLKVVWLPPVDSNSKEDEDMEEDGRPSQAQPNSQPLIASASSDTLVKIWSPYSTADSDHLLTTLDNHTDRVWALVAPNSYPRITPPSPSSSKKRRTKSHPQLYPYALISGAGDATLTFWRDTTLQTTLLASQRATERIEQDQLLQNHIFSKNYREAITLSLALGHPGRLLRVFEDVVNSSESRGKSRTSENDEHVDDSSNSITGSKAVDDVLASLDKTQLWQLLENVRDWNTNARTAPVAQRILNCLLRSYPKDVFVDMARARKKKLGGAVAGDQPETRERRKGGGDMQDLLRALEVYTERHYKRMDDLVDESYLIEYTLREMDEVAGVSTAGDLNGSLLTNGREAQDQRMDGDIIMV</sequence>
<dbReference type="GO" id="GO:0000480">
    <property type="term" value="P:endonucleolytic cleavage in 5'-ETS of tricistronic rRNA transcript (SSU-rRNA, 5.8S rRNA, LSU-rRNA)"/>
    <property type="evidence" value="ECO:0007669"/>
    <property type="project" value="TreeGrafter"/>
</dbReference>
<name>A0A178CXP2_9EURO</name>
<dbReference type="SUPFAM" id="SSF50978">
    <property type="entry name" value="WD40 repeat-like"/>
    <property type="match status" value="2"/>
</dbReference>
<comment type="subcellular location">
    <subcellularLocation>
        <location evidence="1">Nucleus</location>
        <location evidence="1">Nucleolus</location>
    </subcellularLocation>
</comment>
<dbReference type="SMART" id="SM00320">
    <property type="entry name" value="WD40"/>
    <property type="match status" value="12"/>
</dbReference>
<feature type="repeat" description="WD" evidence="6">
    <location>
        <begin position="612"/>
        <end position="635"/>
    </location>
</feature>
<keyword evidence="10" id="KW-1185">Reference proteome</keyword>
<keyword evidence="3" id="KW-0677">Repeat</keyword>
<evidence type="ECO:0000256" key="3">
    <source>
        <dbReference type="ARBA" id="ARBA00022737"/>
    </source>
</evidence>
<protein>
    <recommendedName>
        <fullName evidence="8">U3 small nucleolar RNA-associated protein 13 C-terminal domain-containing protein</fullName>
    </recommendedName>
</protein>
<dbReference type="EMBL" id="LVCJ01000045">
    <property type="protein sequence ID" value="OAL33823.1"/>
    <property type="molecule type" value="Genomic_DNA"/>
</dbReference>
<evidence type="ECO:0000256" key="6">
    <source>
        <dbReference type="PROSITE-ProRule" id="PRU00221"/>
    </source>
</evidence>
<feature type="region of interest" description="Disordered" evidence="7">
    <location>
        <begin position="654"/>
        <end position="677"/>
    </location>
</feature>
<dbReference type="RefSeq" id="XP_022498835.1">
    <property type="nucleotide sequence ID" value="XM_022645122.1"/>
</dbReference>
<dbReference type="Gene3D" id="2.130.10.10">
    <property type="entry name" value="YVTN repeat-like/Quinoprotein amine dehydrogenase"/>
    <property type="match status" value="5"/>
</dbReference>
<dbReference type="CDD" id="cd00200">
    <property type="entry name" value="WD40"/>
    <property type="match status" value="2"/>
</dbReference>
<dbReference type="Proteomes" id="UP000185904">
    <property type="component" value="Unassembled WGS sequence"/>
</dbReference>
<evidence type="ECO:0000259" key="8">
    <source>
        <dbReference type="Pfam" id="PF08625"/>
    </source>
</evidence>
<comment type="caution">
    <text evidence="9">The sequence shown here is derived from an EMBL/GenBank/DDBJ whole genome shotgun (WGS) entry which is preliminary data.</text>
</comment>
<feature type="region of interest" description="Disordered" evidence="7">
    <location>
        <begin position="822"/>
        <end position="844"/>
    </location>
</feature>
<evidence type="ECO:0000256" key="7">
    <source>
        <dbReference type="SAM" id="MobiDB-lite"/>
    </source>
</evidence>
<dbReference type="PANTHER" id="PTHR19854">
    <property type="entry name" value="TRANSDUCIN BETA-LIKE 3"/>
    <property type="match status" value="1"/>
</dbReference>
<evidence type="ECO:0000256" key="4">
    <source>
        <dbReference type="ARBA" id="ARBA00023242"/>
    </source>
</evidence>
<feature type="repeat" description="WD" evidence="6">
    <location>
        <begin position="222"/>
        <end position="263"/>
    </location>
</feature>
<dbReference type="PRINTS" id="PR00320">
    <property type="entry name" value="GPROTEINBRPT"/>
</dbReference>
<feature type="domain" description="U3 small nucleolar RNA-associated protein 13 C-terminal" evidence="8">
    <location>
        <begin position="783"/>
        <end position="965"/>
    </location>
</feature>
<dbReference type="InterPro" id="IPR036322">
    <property type="entry name" value="WD40_repeat_dom_sf"/>
</dbReference>
<feature type="repeat" description="WD" evidence="6">
    <location>
        <begin position="421"/>
        <end position="462"/>
    </location>
</feature>
<dbReference type="InterPro" id="IPR020472">
    <property type="entry name" value="WD40_PAC1"/>
</dbReference>
<dbReference type="OrthoDB" id="5414888at2759"/>